<evidence type="ECO:0000313" key="2">
    <source>
        <dbReference type="Proteomes" id="UP000789570"/>
    </source>
</evidence>
<name>A0A9N9IR66_9GLOM</name>
<reference evidence="1" key="1">
    <citation type="submission" date="2021-06" db="EMBL/GenBank/DDBJ databases">
        <authorList>
            <person name="Kallberg Y."/>
            <person name="Tangrot J."/>
            <person name="Rosling A."/>
        </authorList>
    </citation>
    <scope>NUCLEOTIDE SEQUENCE</scope>
    <source>
        <strain evidence="1">UK204</strain>
    </source>
</reference>
<dbReference type="InterPro" id="IPR036875">
    <property type="entry name" value="Znf_CCHC_sf"/>
</dbReference>
<organism evidence="1 2">
    <name type="scientific">Funneliformis caledonium</name>
    <dbReference type="NCBI Taxonomy" id="1117310"/>
    <lineage>
        <taxon>Eukaryota</taxon>
        <taxon>Fungi</taxon>
        <taxon>Fungi incertae sedis</taxon>
        <taxon>Mucoromycota</taxon>
        <taxon>Glomeromycotina</taxon>
        <taxon>Glomeromycetes</taxon>
        <taxon>Glomerales</taxon>
        <taxon>Glomeraceae</taxon>
        <taxon>Funneliformis</taxon>
    </lineage>
</organism>
<proteinExistence type="predicted"/>
<accession>A0A9N9IR66</accession>
<dbReference type="SUPFAM" id="SSF57756">
    <property type="entry name" value="Retrovirus zinc finger-like domains"/>
    <property type="match status" value="1"/>
</dbReference>
<dbReference type="GO" id="GO:0008270">
    <property type="term" value="F:zinc ion binding"/>
    <property type="evidence" value="ECO:0007669"/>
    <property type="project" value="InterPro"/>
</dbReference>
<dbReference type="AlphaFoldDB" id="A0A9N9IR66"/>
<feature type="non-terminal residue" evidence="1">
    <location>
        <position position="1"/>
    </location>
</feature>
<protein>
    <submittedName>
        <fullName evidence="1">15387_t:CDS:1</fullName>
    </submittedName>
</protein>
<sequence>KQVLKNSTQVNVMDNNEVKGRKCGKCKRYGHYARTCQNM</sequence>
<dbReference type="Proteomes" id="UP000789570">
    <property type="component" value="Unassembled WGS sequence"/>
</dbReference>
<keyword evidence="2" id="KW-1185">Reference proteome</keyword>
<comment type="caution">
    <text evidence="1">The sequence shown here is derived from an EMBL/GenBank/DDBJ whole genome shotgun (WGS) entry which is preliminary data.</text>
</comment>
<dbReference type="GO" id="GO:0003676">
    <property type="term" value="F:nucleic acid binding"/>
    <property type="evidence" value="ECO:0007669"/>
    <property type="project" value="InterPro"/>
</dbReference>
<evidence type="ECO:0000313" key="1">
    <source>
        <dbReference type="EMBL" id="CAG8746360.1"/>
    </source>
</evidence>
<dbReference type="EMBL" id="CAJVPQ010016709">
    <property type="protein sequence ID" value="CAG8746360.1"/>
    <property type="molecule type" value="Genomic_DNA"/>
</dbReference>
<gene>
    <name evidence="1" type="ORF">FCALED_LOCUS15985</name>
</gene>
<dbReference type="Gene3D" id="4.10.60.10">
    <property type="entry name" value="Zinc finger, CCHC-type"/>
    <property type="match status" value="1"/>
</dbReference>